<evidence type="ECO:0000256" key="1">
    <source>
        <dbReference type="ARBA" id="ARBA00004442"/>
    </source>
</evidence>
<dbReference type="InterPro" id="IPR014941">
    <property type="entry name" value="FimB/Mfa2/Mfa3"/>
</dbReference>
<comment type="similarity">
    <text evidence="2">Belongs to the bacteroidetes fimbrillin superfamily. FimB/Mfa2 family.</text>
</comment>
<evidence type="ECO:0000256" key="6">
    <source>
        <dbReference type="ARBA" id="ARBA00023237"/>
    </source>
</evidence>
<dbReference type="Gene3D" id="2.60.40.2100">
    <property type="match status" value="1"/>
</dbReference>
<evidence type="ECO:0000256" key="4">
    <source>
        <dbReference type="ARBA" id="ARBA00023136"/>
    </source>
</evidence>
<name>A0A3E5DTC1_9BACT</name>
<evidence type="ECO:0000256" key="5">
    <source>
        <dbReference type="ARBA" id="ARBA00023139"/>
    </source>
</evidence>
<keyword evidence="4" id="KW-0472">Membrane</keyword>
<evidence type="ECO:0008006" key="11">
    <source>
        <dbReference type="Google" id="ProtNLM"/>
    </source>
</evidence>
<dbReference type="Proteomes" id="UP000283872">
    <property type="component" value="Unassembled WGS sequence"/>
</dbReference>
<evidence type="ECO:0000313" key="9">
    <source>
        <dbReference type="EMBL" id="RGS11227.1"/>
    </source>
</evidence>
<evidence type="ECO:0000256" key="3">
    <source>
        <dbReference type="ARBA" id="ARBA00022729"/>
    </source>
</evidence>
<comment type="subcellular location">
    <subcellularLocation>
        <location evidence="1">Cell outer membrane</location>
    </subcellularLocation>
</comment>
<evidence type="ECO:0000256" key="7">
    <source>
        <dbReference type="ARBA" id="ARBA00023288"/>
    </source>
</evidence>
<dbReference type="AlphaFoldDB" id="A0A3E5DTC1"/>
<dbReference type="Gene3D" id="2.60.40.2090">
    <property type="match status" value="1"/>
</dbReference>
<dbReference type="PROSITE" id="PS51257">
    <property type="entry name" value="PROKAR_LIPOPROTEIN"/>
    <property type="match status" value="1"/>
</dbReference>
<feature type="signal peptide" evidence="8">
    <location>
        <begin position="1"/>
        <end position="25"/>
    </location>
</feature>
<keyword evidence="7" id="KW-0449">Lipoprotein</keyword>
<dbReference type="Pfam" id="PF08842">
    <property type="entry name" value="Mfa2"/>
    <property type="match status" value="1"/>
</dbReference>
<evidence type="ECO:0000313" key="10">
    <source>
        <dbReference type="Proteomes" id="UP000283872"/>
    </source>
</evidence>
<evidence type="ECO:0000256" key="8">
    <source>
        <dbReference type="SAM" id="SignalP"/>
    </source>
</evidence>
<protein>
    <recommendedName>
        <fullName evidence="11">FimB/Mfa2 family fimbrial subunit</fullName>
    </recommendedName>
</protein>
<keyword evidence="3 8" id="KW-0732">Signal</keyword>
<keyword evidence="5" id="KW-0564">Palmitate</keyword>
<keyword evidence="6" id="KW-0998">Cell outer membrane</keyword>
<dbReference type="GO" id="GO:0009279">
    <property type="term" value="C:cell outer membrane"/>
    <property type="evidence" value="ECO:0007669"/>
    <property type="project" value="UniProtKB-SubCell"/>
</dbReference>
<reference evidence="9 10" key="1">
    <citation type="submission" date="2018-08" db="EMBL/GenBank/DDBJ databases">
        <title>A genome reference for cultivated species of the human gut microbiota.</title>
        <authorList>
            <person name="Zou Y."/>
            <person name="Xue W."/>
            <person name="Luo G."/>
        </authorList>
    </citation>
    <scope>NUCLEOTIDE SEQUENCE [LARGE SCALE GENOMIC DNA]</scope>
    <source>
        <strain evidence="9 10">AF24-12</strain>
    </source>
</reference>
<gene>
    <name evidence="9" type="ORF">DWY11_14530</name>
</gene>
<dbReference type="EMBL" id="QRVA01000057">
    <property type="protein sequence ID" value="RGS11227.1"/>
    <property type="molecule type" value="Genomic_DNA"/>
</dbReference>
<proteinExistence type="inferred from homology"/>
<organism evidence="9 10">
    <name type="scientific">Segatella copri</name>
    <dbReference type="NCBI Taxonomy" id="165179"/>
    <lineage>
        <taxon>Bacteria</taxon>
        <taxon>Pseudomonadati</taxon>
        <taxon>Bacteroidota</taxon>
        <taxon>Bacteroidia</taxon>
        <taxon>Bacteroidales</taxon>
        <taxon>Prevotellaceae</taxon>
        <taxon>Segatella</taxon>
    </lineage>
</organism>
<evidence type="ECO:0000256" key="2">
    <source>
        <dbReference type="ARBA" id="ARBA00007248"/>
    </source>
</evidence>
<sequence>MRMKTFIQKKAMCMLMLTMVMLSLGILTSCDSMVYDYEGDCSVTYRLKFRYDMNLKWADAFANEVKSVNVYAFDEKGVLVWQKAERGAALASADYAMTLDLPAGKYQLIAWCGLDNEGGKQSFSVPVMTVGTSRMEELQCALKRNRATTGEAYSNEMLDFLFHGTLNVDLPSNDDGGSYEYTMPLTKDTNHVRIILQHLSGQNVNVDDFTFRIEDENGLMNYDNSLKEDENIIYHAWKTQSGAAGVIIGNETVNCTTAIADITVARMTTDHARKMVLTIARKNGEVVARVPVIDYALLAKDYYEEAYGHKMSDQEFLDREDEYEMTFFLDERDNWLSSYIMIHSWRVVLNNVDLD</sequence>
<feature type="chain" id="PRO_5043182733" description="FimB/Mfa2 family fimbrial subunit" evidence="8">
    <location>
        <begin position="26"/>
        <end position="355"/>
    </location>
</feature>
<comment type="caution">
    <text evidence="9">The sequence shown here is derived from an EMBL/GenBank/DDBJ whole genome shotgun (WGS) entry which is preliminary data.</text>
</comment>
<accession>A0A3E5DTC1</accession>